<feature type="compositionally biased region" description="Basic and acidic residues" evidence="2">
    <location>
        <begin position="125"/>
        <end position="134"/>
    </location>
</feature>
<feature type="region of interest" description="Disordered" evidence="2">
    <location>
        <begin position="899"/>
        <end position="956"/>
    </location>
</feature>
<feature type="compositionally biased region" description="Pro residues" evidence="2">
    <location>
        <begin position="216"/>
        <end position="225"/>
    </location>
</feature>
<dbReference type="VEuPathDB" id="CryptoDB:Cvel_5360"/>
<feature type="compositionally biased region" description="Low complexity" evidence="2">
    <location>
        <begin position="1827"/>
        <end position="1853"/>
    </location>
</feature>
<feature type="region of interest" description="Disordered" evidence="2">
    <location>
        <begin position="1321"/>
        <end position="1344"/>
    </location>
</feature>
<feature type="region of interest" description="Disordered" evidence="2">
    <location>
        <begin position="1505"/>
        <end position="1569"/>
    </location>
</feature>
<name>A0A0G4GXD2_9ALVE</name>
<feature type="region of interest" description="Disordered" evidence="2">
    <location>
        <begin position="1231"/>
        <end position="1264"/>
    </location>
</feature>
<gene>
    <name evidence="3" type="ORF">Cvel_5360</name>
</gene>
<feature type="compositionally biased region" description="Basic and acidic residues" evidence="2">
    <location>
        <begin position="938"/>
        <end position="956"/>
    </location>
</feature>
<feature type="compositionally biased region" description="Low complexity" evidence="2">
    <location>
        <begin position="283"/>
        <end position="309"/>
    </location>
</feature>
<accession>A0A0G4GXD2</accession>
<feature type="compositionally biased region" description="Polar residues" evidence="2">
    <location>
        <begin position="85"/>
        <end position="96"/>
    </location>
</feature>
<feature type="region of interest" description="Disordered" evidence="2">
    <location>
        <begin position="1079"/>
        <end position="1117"/>
    </location>
</feature>
<feature type="compositionally biased region" description="Gly residues" evidence="2">
    <location>
        <begin position="598"/>
        <end position="610"/>
    </location>
</feature>
<feature type="compositionally biased region" description="Pro residues" evidence="2">
    <location>
        <begin position="310"/>
        <end position="336"/>
    </location>
</feature>
<organism evidence="3">
    <name type="scientific">Chromera velia CCMP2878</name>
    <dbReference type="NCBI Taxonomy" id="1169474"/>
    <lineage>
        <taxon>Eukaryota</taxon>
        <taxon>Sar</taxon>
        <taxon>Alveolata</taxon>
        <taxon>Colpodellida</taxon>
        <taxon>Chromeraceae</taxon>
        <taxon>Chromera</taxon>
    </lineage>
</organism>
<feature type="compositionally biased region" description="Basic and acidic residues" evidence="2">
    <location>
        <begin position="1244"/>
        <end position="1264"/>
    </location>
</feature>
<evidence type="ECO:0000313" key="3">
    <source>
        <dbReference type="EMBL" id="CEM35737.1"/>
    </source>
</evidence>
<reference evidence="3" key="1">
    <citation type="submission" date="2014-11" db="EMBL/GenBank/DDBJ databases">
        <authorList>
            <person name="Otto D Thomas"/>
            <person name="Naeem Raeece"/>
        </authorList>
    </citation>
    <scope>NUCLEOTIDE SEQUENCE</scope>
</reference>
<feature type="compositionally biased region" description="Basic and acidic residues" evidence="2">
    <location>
        <begin position="1661"/>
        <end position="1671"/>
    </location>
</feature>
<feature type="compositionally biased region" description="Acidic residues" evidence="2">
    <location>
        <begin position="9"/>
        <end position="24"/>
    </location>
</feature>
<feature type="region of interest" description="Disordered" evidence="2">
    <location>
        <begin position="1372"/>
        <end position="1401"/>
    </location>
</feature>
<feature type="compositionally biased region" description="Basic and acidic residues" evidence="2">
    <location>
        <begin position="845"/>
        <end position="878"/>
    </location>
</feature>
<feature type="compositionally biased region" description="Low complexity" evidence="2">
    <location>
        <begin position="611"/>
        <end position="621"/>
    </location>
</feature>
<feature type="compositionally biased region" description="Low complexity" evidence="2">
    <location>
        <begin position="372"/>
        <end position="397"/>
    </location>
</feature>
<feature type="compositionally biased region" description="Gly residues" evidence="2">
    <location>
        <begin position="579"/>
        <end position="589"/>
    </location>
</feature>
<feature type="region of interest" description="Disordered" evidence="2">
    <location>
        <begin position="1826"/>
        <end position="1873"/>
    </location>
</feature>
<feature type="region of interest" description="Disordered" evidence="2">
    <location>
        <begin position="1699"/>
        <end position="1721"/>
    </location>
</feature>
<feature type="compositionally biased region" description="Pro residues" evidence="2">
    <location>
        <begin position="244"/>
        <end position="255"/>
    </location>
</feature>
<feature type="compositionally biased region" description="Low complexity" evidence="2">
    <location>
        <begin position="1505"/>
        <end position="1521"/>
    </location>
</feature>
<dbReference type="PANTHER" id="PTHR13037">
    <property type="entry name" value="FORMIN"/>
    <property type="match status" value="1"/>
</dbReference>
<dbReference type="PANTHER" id="PTHR13037:SF24">
    <property type="entry name" value="POLYCOMB PROTEIN PCL-RELATED"/>
    <property type="match status" value="1"/>
</dbReference>
<feature type="region of interest" description="Disordered" evidence="2">
    <location>
        <begin position="1660"/>
        <end position="1682"/>
    </location>
</feature>
<feature type="compositionally biased region" description="Low complexity" evidence="2">
    <location>
        <begin position="226"/>
        <end position="243"/>
    </location>
</feature>
<feature type="region of interest" description="Disordered" evidence="2">
    <location>
        <begin position="283"/>
        <end position="652"/>
    </location>
</feature>
<sequence length="1898" mass="200245">MDPHGIDTGIDDLDIDDAANDETFGDIGDGPVGDDWTPSHHQLETMAEIEESRHIHRGASDPMGWLGGSPDPTGSPPAEPVPRASSLNPWPSSQPSKRGGQGDMDSDEDELWPSGPRGGADLTFLDDRLEREGIGRGGGGGQVPPPGLHPVRPGPMPGSGPPSTHTPSHRHSDTGGHPNNHSQPPQGVMPVQPSVHSEAAVSLPHSNANSNSSPHPMDPPRPMPPQNMQRPPQSVSPEMVPAPHQMPPPGMPMPPRMPNAPFAMHPRFANMHPQQLQQIQQMQFRMMQQQMQQQQQQHLPPGLGGHPTTSHPPPGLPSPPVNGPNVIPPQSRPPQMSPQGSHHPDPIHMGGRPLEADQQGGRDSGSLHRFFPGLQQQQPPQGGQHPGHPQYPHQQIPSPGPGPGGVHDGQRPMTPHSPHRHTAPPISPPFPQEGRGTPHGGGHSGPGLLDMLRGGPQGGGAPPSTPPSFPPSPGGPRGPSAEAMQGAAGGHRHSSASLYGDGTPHAYPQGHMRPPGTDERAHTTSHAMHQRKMMMQHQQAMGDADAPHQHQFSSADFPPLGTEPPKGGTGTPLTQTPAGGDGGGIGHGQGQDILAMLRGGGGGDVHGGGMTPPMGFGMRGRQSFPGPPHPRGGPFMQGPGPRGPPPGFRPHGGEMMEGLQRPLGWMGMAPLTASHKGKVIRLFRGDTGDEATPPHGSGLRLAPGRFLFNWLRPPPPKPRPPEWNHRRLMRDHELDTVLRAQLSQMQRDPNVQLFNSKFSLPPVYPAAHLIKQQRGDRTPGGGATPATGPAPSPMSGPRHSPKASPCPSTGPAGSPLSAVPEEGKEGEVPELSLSGAPAEELTPEEMERRKAIEEEEERRRKWEERRLQKEKERHDARWGRSSYSSVRGPRQLIALSGGAVHTEEEGQQGAGGGTEGHSGHAGAPPPGFGGPSSGLPDGRLKAKGKEKSREEEERDAQKKLRWTVEGCYDLILGVDQLSDELQACPGGRLDRINELSTIRARYVASLYSQCALRSFFRPVGEGEGGSTANLMASAEEGEEGGKRSLTPFFESLVLGPLGVLIAKAHSQAYAAALNERRRRSITQSAEGPAASPAPSASSGRDSEGPGPGGLGVSGMSSRSAALKARMSERLKAREAADAAAATSAAVPIPPQPGPSPTPSAALLSVWRLLQMRRGREIFFRLLDLLLLLRVEKSADLGFEFGLGLEGGDIDGGGFGDLLPSMMSPEFGEEIMNGGGMGMGSPESEETRRQREDEKTRRRAEREQRNKIRRAERFDEIDILGAVFFLLMALFTSPAALESALAFSALPADDLTVAIAAAGGRGSSLPDEAPIPSPPAVTASKVAPQDPSWASETRAFLLYRCAISDQEINAVREGERKKKNGTGRNLFGSRWRKEGGASRTGGPGWQLRVLVEALECLSAWGGGSGAGAGRHGAEMGLGDEGGGMGALREIGKAMSMLNASAPASFAPGAQPTEALELSMHLIKEFKGAGLMSVLMWCLGLAHSEDSPSSSSSSPAFPQGPSSGLQADVSTPPRLHPLASGGNLSEGGGSLKAARENGTVEGGDRMSEAAGDGRAITASQTPLASLASLKGGAFLLRFLLSRQPEADELFTCLRSTMTTIRGERPVKGAQPLPLYYVALAPLLKILPPALIRSAVASALKPMHQKEKETRSEGMETETEAGMDEEDEELLWMPSMTSLGGDCGFTPPSSSSSSSSSEAATATARGSLRTNLMRLHVGPPSVPPPPGTIPTLVVAGGKGSPLDALVLLTSLGERALNVLAFGFGYGGPGEGEGGEGDPGLRLKAELRQLYDDGRMRLDCKAHAVATLRNSSSTFSSTTPGGGPDQQQQQEGGEAAGSTEPEKREEAEKKRKEREKVARILALTDGLERLRLSGWRELPPEG</sequence>
<feature type="compositionally biased region" description="Pro residues" evidence="2">
    <location>
        <begin position="143"/>
        <end position="160"/>
    </location>
</feature>
<proteinExistence type="predicted"/>
<feature type="region of interest" description="Disordered" evidence="2">
    <location>
        <begin position="773"/>
        <end position="885"/>
    </location>
</feature>
<evidence type="ECO:0000256" key="1">
    <source>
        <dbReference type="ARBA" id="ARBA00022581"/>
    </source>
</evidence>
<feature type="compositionally biased region" description="Low complexity" evidence="2">
    <location>
        <begin position="202"/>
        <end position="215"/>
    </location>
</feature>
<feature type="compositionally biased region" description="Low complexity" evidence="2">
    <location>
        <begin position="558"/>
        <end position="578"/>
    </location>
</feature>
<dbReference type="EMBL" id="CDMZ01001657">
    <property type="protein sequence ID" value="CEM35737.1"/>
    <property type="molecule type" value="Genomic_DNA"/>
</dbReference>
<feature type="compositionally biased region" description="Pro residues" evidence="2">
    <location>
        <begin position="463"/>
        <end position="476"/>
    </location>
</feature>
<protein>
    <submittedName>
        <fullName evidence="3">Uncharacterized protein</fullName>
    </submittedName>
</protein>
<feature type="region of interest" description="Disordered" evidence="2">
    <location>
        <begin position="1"/>
        <end position="255"/>
    </location>
</feature>
<feature type="compositionally biased region" description="Low complexity" evidence="2">
    <location>
        <begin position="1084"/>
        <end position="1099"/>
    </location>
</feature>
<feature type="compositionally biased region" description="Acidic residues" evidence="2">
    <location>
        <begin position="1672"/>
        <end position="1682"/>
    </location>
</feature>
<keyword evidence="1" id="KW-0945">Host-virus interaction</keyword>
<feature type="compositionally biased region" description="Basic and acidic residues" evidence="2">
    <location>
        <begin position="1856"/>
        <end position="1873"/>
    </location>
</feature>
<evidence type="ECO:0000256" key="2">
    <source>
        <dbReference type="SAM" id="MobiDB-lite"/>
    </source>
</evidence>